<evidence type="ECO:0000313" key="6">
    <source>
        <dbReference type="Ensembl" id="ENSOMEP00000030753.1"/>
    </source>
</evidence>
<dbReference type="Gene3D" id="4.10.830.40">
    <property type="match status" value="1"/>
</dbReference>
<dbReference type="InterPro" id="IPR013320">
    <property type="entry name" value="ConA-like_dom_sf"/>
</dbReference>
<organism evidence="6 7">
    <name type="scientific">Oryzias melastigma</name>
    <name type="common">Marine medaka</name>
    <dbReference type="NCBI Taxonomy" id="30732"/>
    <lineage>
        <taxon>Eukaryota</taxon>
        <taxon>Metazoa</taxon>
        <taxon>Chordata</taxon>
        <taxon>Craniata</taxon>
        <taxon>Vertebrata</taxon>
        <taxon>Euteleostomi</taxon>
        <taxon>Actinopterygii</taxon>
        <taxon>Neopterygii</taxon>
        <taxon>Teleostei</taxon>
        <taxon>Neoteleostei</taxon>
        <taxon>Acanthomorphata</taxon>
        <taxon>Ovalentaria</taxon>
        <taxon>Atherinomorphae</taxon>
        <taxon>Beloniformes</taxon>
        <taxon>Adrianichthyidae</taxon>
        <taxon>Oryziinae</taxon>
        <taxon>Oryzias</taxon>
    </lineage>
</organism>
<dbReference type="SMART" id="SM00336">
    <property type="entry name" value="BBOX"/>
    <property type="match status" value="1"/>
</dbReference>
<evidence type="ECO:0000256" key="1">
    <source>
        <dbReference type="ARBA" id="ARBA00022723"/>
    </source>
</evidence>
<evidence type="ECO:0000313" key="7">
    <source>
        <dbReference type="Proteomes" id="UP000261560"/>
    </source>
</evidence>
<name>A0A3B3DKW1_ORYME</name>
<keyword evidence="3" id="KW-0862">Zinc</keyword>
<dbReference type="STRING" id="30732.ENSOMEP00000030753"/>
<keyword evidence="7" id="KW-1185">Reference proteome</keyword>
<keyword evidence="1" id="KW-0479">Metal-binding</keyword>
<dbReference type="CDD" id="cd19769">
    <property type="entry name" value="Bbox2_TRIM16-like"/>
    <property type="match status" value="1"/>
</dbReference>
<keyword evidence="2 4" id="KW-0863">Zinc-finger</keyword>
<protein>
    <recommendedName>
        <fullName evidence="5">B box-type domain-containing protein</fullName>
    </recommendedName>
</protein>
<dbReference type="AlphaFoldDB" id="A0A3B3DKW1"/>
<reference evidence="6" key="2">
    <citation type="submission" date="2025-09" db="UniProtKB">
        <authorList>
            <consortium name="Ensembl"/>
        </authorList>
    </citation>
    <scope>IDENTIFICATION</scope>
</reference>
<dbReference type="SUPFAM" id="SSF49899">
    <property type="entry name" value="Concanavalin A-like lectins/glucanases"/>
    <property type="match status" value="1"/>
</dbReference>
<dbReference type="InterPro" id="IPR051051">
    <property type="entry name" value="E3_ubiq-ligase_TRIM/RNF"/>
</dbReference>
<dbReference type="PANTHER" id="PTHR25465">
    <property type="entry name" value="B-BOX DOMAIN CONTAINING"/>
    <property type="match status" value="1"/>
</dbReference>
<evidence type="ECO:0000256" key="3">
    <source>
        <dbReference type="ARBA" id="ARBA00022833"/>
    </source>
</evidence>
<sequence length="482" mass="54308">MSDKMEVVFCEMCPEEDRKPAKKMCLKCEISMCVQHLQAHLTTPVLLQTHPLTEPTALGAATKCPQHGKLLEYFCLDDMACVCVSCAIEDQHRLHNMKTFSTAHKELMEKLVVEHKALQSKTEEDNMSLEKWEKGKREALSMSAVRLVEAVNNLRDLSLTSVQSSVSARMVSIRTSKSSIQSAQGEKDTFRFLQMYSQVHQDVEKAKAVDLRKGLEPGEHRDKLVKEIIESGDKMMTDATYFLRSLLTLVDPENHQTCGIASPDLFFEPLTHRSSISVSKDKRTVFYNSGMGDCTTTLLIKSSKSTSNLRTWIVDLTEDADWMVGFCDKKSPQNFMNGPVFGLRCDDSCLSKVTTRFECSNAASGSGAFGINPIAVSETEKKAKVSSQLIKYEGEDEDKKTRPETLEVIWNLANSTLSFYSRTGQFQRKEIITIRMERILWDLTPFVHIGKLTQPQSYSVHRQSNGPFVTEKVCELIDGILL</sequence>
<reference evidence="6" key="1">
    <citation type="submission" date="2025-08" db="UniProtKB">
        <authorList>
            <consortium name="Ensembl"/>
        </authorList>
    </citation>
    <scope>IDENTIFICATION</scope>
</reference>
<dbReference type="PROSITE" id="PS50119">
    <property type="entry name" value="ZF_BBOX"/>
    <property type="match status" value="1"/>
</dbReference>
<dbReference type="PANTHER" id="PTHR25465:SF13">
    <property type="entry name" value="TRIPARTITE MOTIF-CONTAINING PROTEIN 42"/>
    <property type="match status" value="1"/>
</dbReference>
<dbReference type="OMA" id="VCMSCAI"/>
<dbReference type="Gene3D" id="3.30.160.60">
    <property type="entry name" value="Classic Zinc Finger"/>
    <property type="match status" value="1"/>
</dbReference>
<dbReference type="SUPFAM" id="SSF57845">
    <property type="entry name" value="B-box zinc-binding domain"/>
    <property type="match status" value="1"/>
</dbReference>
<evidence type="ECO:0000259" key="5">
    <source>
        <dbReference type="PROSITE" id="PS50119"/>
    </source>
</evidence>
<dbReference type="PaxDb" id="30732-ENSOMEP00000030753"/>
<dbReference type="Proteomes" id="UP000261560">
    <property type="component" value="Unplaced"/>
</dbReference>
<accession>A0A3B3DKW1</accession>
<proteinExistence type="predicted"/>
<dbReference type="InterPro" id="IPR000315">
    <property type="entry name" value="Znf_B-box"/>
</dbReference>
<evidence type="ECO:0000256" key="4">
    <source>
        <dbReference type="PROSITE-ProRule" id="PRU00024"/>
    </source>
</evidence>
<dbReference type="Ensembl" id="ENSOMET00000033249.1">
    <property type="protein sequence ID" value="ENSOMEP00000030753.1"/>
    <property type="gene ID" value="ENSOMEG00000001028.1"/>
</dbReference>
<dbReference type="GeneTree" id="ENSGT00940000163587"/>
<dbReference type="Pfam" id="PF00643">
    <property type="entry name" value="zf-B_box"/>
    <property type="match status" value="1"/>
</dbReference>
<dbReference type="GO" id="GO:0008270">
    <property type="term" value="F:zinc ion binding"/>
    <property type="evidence" value="ECO:0007669"/>
    <property type="project" value="UniProtKB-KW"/>
</dbReference>
<evidence type="ECO:0000256" key="2">
    <source>
        <dbReference type="ARBA" id="ARBA00022771"/>
    </source>
</evidence>
<feature type="domain" description="B box-type" evidence="5">
    <location>
        <begin position="59"/>
        <end position="100"/>
    </location>
</feature>